<dbReference type="InterPro" id="IPR019910">
    <property type="entry name" value="Lucif-like_OxRdtase_MSMEG_4879"/>
</dbReference>
<comment type="caution">
    <text evidence="3">The sequence shown here is derived from an EMBL/GenBank/DDBJ whole genome shotgun (WGS) entry which is preliminary data.</text>
</comment>
<dbReference type="Gene3D" id="3.20.20.30">
    <property type="entry name" value="Luciferase-like domain"/>
    <property type="match status" value="1"/>
</dbReference>
<reference evidence="3 4" key="1">
    <citation type="submission" date="2020-08" db="EMBL/GenBank/DDBJ databases">
        <title>Sequencing the genomes of 1000 actinobacteria strains.</title>
        <authorList>
            <person name="Klenk H.-P."/>
        </authorList>
    </citation>
    <scope>NUCLEOTIDE SEQUENCE [LARGE SCALE GENOMIC DNA]</scope>
    <source>
        <strain evidence="3 4">DSM 43582</strain>
    </source>
</reference>
<dbReference type="InterPro" id="IPR050564">
    <property type="entry name" value="F420-G6PD/mer"/>
</dbReference>
<evidence type="ECO:0000259" key="2">
    <source>
        <dbReference type="Pfam" id="PF00296"/>
    </source>
</evidence>
<evidence type="ECO:0000256" key="1">
    <source>
        <dbReference type="ARBA" id="ARBA00023002"/>
    </source>
</evidence>
<sequence>MRIGVYLARTLPLDRVLDLARSVAASGLDSVFFGQVFGWDALTLAALAGQAAPGLELGTAVVHTYPRHPVALAGQALTTAAALSGPLTLGIGPSHPPIIENAYGLPYHRPARHSREFLSVLLPLLRGERVDFHGETVNATAALDIPDPRTPSVLLAALGPTMLDIAGGLADGTVTTWTTPEFLDSTVVPRLRAAAAGRPAPRVAAIVTTAVTDDPGSIGEALAQRTAPVGSLPSYRELLDRQGLSAARETAALGDEAAVADRLRAYAAAGVTDLLISLIGTPADQARTLALLRTLRAEY</sequence>
<evidence type="ECO:0000313" key="3">
    <source>
        <dbReference type="EMBL" id="MBB5917599.1"/>
    </source>
</evidence>
<dbReference type="InterPro" id="IPR011251">
    <property type="entry name" value="Luciferase-like_dom"/>
</dbReference>
<dbReference type="NCBIfam" id="TIGR03564">
    <property type="entry name" value="F420_MSMEG_4879"/>
    <property type="match status" value="1"/>
</dbReference>
<dbReference type="PANTHER" id="PTHR43244:SF1">
    <property type="entry name" value="5,10-METHYLENETETRAHYDROMETHANOPTERIN REDUCTASE"/>
    <property type="match status" value="1"/>
</dbReference>
<protein>
    <submittedName>
        <fullName evidence="3">F420-dependent oxidoreductase-like protein</fullName>
    </submittedName>
</protein>
<keyword evidence="4" id="KW-1185">Reference proteome</keyword>
<feature type="domain" description="Luciferase-like" evidence="2">
    <location>
        <begin position="11"/>
        <end position="289"/>
    </location>
</feature>
<accession>A0A7W9ULJ3</accession>
<dbReference type="InterPro" id="IPR036661">
    <property type="entry name" value="Luciferase-like_sf"/>
</dbReference>
<name>A0A7W9ULJ3_9NOCA</name>
<dbReference type="Proteomes" id="UP000540412">
    <property type="component" value="Unassembled WGS sequence"/>
</dbReference>
<organism evidence="3 4">
    <name type="scientific">Nocardia transvalensis</name>
    <dbReference type="NCBI Taxonomy" id="37333"/>
    <lineage>
        <taxon>Bacteria</taxon>
        <taxon>Bacillati</taxon>
        <taxon>Actinomycetota</taxon>
        <taxon>Actinomycetes</taxon>
        <taxon>Mycobacteriales</taxon>
        <taxon>Nocardiaceae</taxon>
        <taxon>Nocardia</taxon>
    </lineage>
</organism>
<dbReference type="Pfam" id="PF00296">
    <property type="entry name" value="Bac_luciferase"/>
    <property type="match status" value="1"/>
</dbReference>
<dbReference type="SUPFAM" id="SSF51679">
    <property type="entry name" value="Bacterial luciferase-like"/>
    <property type="match status" value="1"/>
</dbReference>
<dbReference type="GO" id="GO:0016705">
    <property type="term" value="F:oxidoreductase activity, acting on paired donors, with incorporation or reduction of molecular oxygen"/>
    <property type="evidence" value="ECO:0007669"/>
    <property type="project" value="InterPro"/>
</dbReference>
<dbReference type="PANTHER" id="PTHR43244">
    <property type="match status" value="1"/>
</dbReference>
<gene>
    <name evidence="3" type="ORF">BJY24_006511</name>
</gene>
<proteinExistence type="predicted"/>
<evidence type="ECO:0000313" key="4">
    <source>
        <dbReference type="Proteomes" id="UP000540412"/>
    </source>
</evidence>
<keyword evidence="1" id="KW-0560">Oxidoreductase</keyword>
<dbReference type="EMBL" id="JACHIT010000002">
    <property type="protein sequence ID" value="MBB5917599.1"/>
    <property type="molecule type" value="Genomic_DNA"/>
</dbReference>
<dbReference type="RefSeq" id="WP_040751712.1">
    <property type="nucleotide sequence ID" value="NZ_JACHIT010000002.1"/>
</dbReference>
<dbReference type="AlphaFoldDB" id="A0A7W9ULJ3"/>